<evidence type="ECO:0000259" key="18">
    <source>
        <dbReference type="PROSITE" id="PS51195"/>
    </source>
</evidence>
<keyword evidence="3" id="KW-0963">Cytoplasm</keyword>
<evidence type="ECO:0000256" key="8">
    <source>
        <dbReference type="ARBA" id="ARBA00022884"/>
    </source>
</evidence>
<dbReference type="Proteomes" id="UP000315003">
    <property type="component" value="Chromosome"/>
</dbReference>
<dbReference type="InterPro" id="IPR012677">
    <property type="entry name" value="Nucleotide-bd_a/b_plait_sf"/>
</dbReference>
<dbReference type="GO" id="GO:0009409">
    <property type="term" value="P:response to cold"/>
    <property type="evidence" value="ECO:0007669"/>
    <property type="project" value="TreeGrafter"/>
</dbReference>
<accession>A0A517SNA0</accession>
<feature type="compositionally biased region" description="Basic and acidic residues" evidence="15">
    <location>
        <begin position="444"/>
        <end position="474"/>
    </location>
</feature>
<dbReference type="GO" id="GO:0016887">
    <property type="term" value="F:ATP hydrolysis activity"/>
    <property type="evidence" value="ECO:0007669"/>
    <property type="project" value="RHEA"/>
</dbReference>
<evidence type="ECO:0000256" key="9">
    <source>
        <dbReference type="ARBA" id="ARBA00023016"/>
    </source>
</evidence>
<feature type="compositionally biased region" description="Basic and acidic residues" evidence="15">
    <location>
        <begin position="574"/>
        <end position="585"/>
    </location>
</feature>
<dbReference type="GO" id="GO:0003724">
    <property type="term" value="F:RNA helicase activity"/>
    <property type="evidence" value="ECO:0007669"/>
    <property type="project" value="UniProtKB-EC"/>
</dbReference>
<dbReference type="AlphaFoldDB" id="A0A517SNA0"/>
<keyword evidence="9" id="KW-0346">Stress response</keyword>
<evidence type="ECO:0000256" key="10">
    <source>
        <dbReference type="ARBA" id="ARBA00038437"/>
    </source>
</evidence>
<evidence type="ECO:0000256" key="15">
    <source>
        <dbReference type="SAM" id="MobiDB-lite"/>
    </source>
</evidence>
<comment type="subcellular location">
    <subcellularLocation>
        <location evidence="1">Cytoplasm</location>
    </subcellularLocation>
</comment>
<dbReference type="Pfam" id="PF03880">
    <property type="entry name" value="DbpA"/>
    <property type="match status" value="1"/>
</dbReference>
<dbReference type="PROSITE" id="PS51195">
    <property type="entry name" value="Q_MOTIF"/>
    <property type="match status" value="1"/>
</dbReference>
<dbReference type="PANTHER" id="PTHR47963:SF8">
    <property type="entry name" value="ATP-DEPENDENT RNA HELICASE DEAD"/>
    <property type="match status" value="1"/>
</dbReference>
<evidence type="ECO:0000313" key="19">
    <source>
        <dbReference type="EMBL" id="QDT57607.1"/>
    </source>
</evidence>
<sequence>MSSSQQPAADVQPESFAALGLDSTVLQALEQCGYTTPTEVQARVIPSMLEGRDVLAQSQTGSGKTAAFALPILSTRQRKSNSVSTLVLAPTRELALQVSQAFETYSQFVKGFSTLAIYGGQDYEGQFRALRRGVDVVVGTPGRVIDHLKRGTLDLSQLQRLVLDEADEMLNMGFQEDVEFVLQHVPKQRQVTLFSATMPQQIRKIAGQYLEDPVTITVERKEATASSIRQRAVVVTPKDKMLALLRFLEAEPTDGVIIFTKTKDATIQVAEKLVRRSFNATALNGDMPQSVRQRTIDQLKSGRVDIVVATDVAARGLDVSRVSHVFNFDFPHDNESYVHRIGRTGRAGRSGDAIILVSPAQRRKLRYLEQTTKREIEIVNPPSADEINAMRVQRLSDRIAKTIEKGVLTVYEQLIQQHIESSGHDPSVVAAALLKMSQKGHDFFVKDAPKSKKSRDRDRGNDREGGFDSDQPRESRKKRKVGRPEFGMTRYRIEVGREDNAAPRNIVGAIANEAGIDSEFIGPIQIFPRFSTVDLPEDLPKDVLNTLYKARVGGKKMQIRVDSPPGKSNGKFAGKKDFKGADSKGKGKSKGKYKSKHKGKSADDVPKGYHSGGKSKKKGKAVQ</sequence>
<dbReference type="InterPro" id="IPR011545">
    <property type="entry name" value="DEAD/DEAH_box_helicase_dom"/>
</dbReference>
<dbReference type="PROSITE" id="PS00039">
    <property type="entry name" value="DEAD_ATP_HELICASE"/>
    <property type="match status" value="1"/>
</dbReference>
<dbReference type="Pfam" id="PF00271">
    <property type="entry name" value="Helicase_C"/>
    <property type="match status" value="1"/>
</dbReference>
<keyword evidence="4 14" id="KW-0547">Nucleotide-binding</keyword>
<dbReference type="PROSITE" id="PS51194">
    <property type="entry name" value="HELICASE_CTER"/>
    <property type="match status" value="1"/>
</dbReference>
<keyword evidence="6 14" id="KW-0347">Helicase</keyword>
<dbReference type="CDD" id="cd12499">
    <property type="entry name" value="RRM_EcCsdA_like"/>
    <property type="match status" value="1"/>
</dbReference>
<dbReference type="InterPro" id="IPR027417">
    <property type="entry name" value="P-loop_NTPase"/>
</dbReference>
<evidence type="ECO:0000256" key="12">
    <source>
        <dbReference type="ARBA" id="ARBA00074363"/>
    </source>
</evidence>
<dbReference type="FunFam" id="3.30.70.330:FF:000068">
    <property type="entry name" value="ATP-dependent RNA helicase DeaD"/>
    <property type="match status" value="1"/>
</dbReference>
<dbReference type="Gene3D" id="3.30.70.330">
    <property type="match status" value="1"/>
</dbReference>
<evidence type="ECO:0000256" key="14">
    <source>
        <dbReference type="RuleBase" id="RU000492"/>
    </source>
</evidence>
<dbReference type="Pfam" id="PF25399">
    <property type="entry name" value="DeaD_dimer"/>
    <property type="match status" value="1"/>
</dbReference>
<dbReference type="RefSeq" id="WP_145268204.1">
    <property type="nucleotide sequence ID" value="NZ_CP036272.1"/>
</dbReference>
<dbReference type="SUPFAM" id="SSF52540">
    <property type="entry name" value="P-loop containing nucleoside triphosphate hydrolases"/>
    <property type="match status" value="1"/>
</dbReference>
<keyword evidence="20" id="KW-1185">Reference proteome</keyword>
<evidence type="ECO:0000256" key="5">
    <source>
        <dbReference type="ARBA" id="ARBA00022801"/>
    </source>
</evidence>
<feature type="domain" description="DEAD-box RNA helicase Q" evidence="18">
    <location>
        <begin position="14"/>
        <end position="42"/>
    </location>
</feature>
<keyword evidence="8" id="KW-0694">RNA-binding</keyword>
<dbReference type="EMBL" id="CP036272">
    <property type="protein sequence ID" value="QDT57607.1"/>
    <property type="molecule type" value="Genomic_DNA"/>
</dbReference>
<evidence type="ECO:0000259" key="16">
    <source>
        <dbReference type="PROSITE" id="PS51192"/>
    </source>
</evidence>
<dbReference type="InterPro" id="IPR050547">
    <property type="entry name" value="DEAD_box_RNA_helicases"/>
</dbReference>
<dbReference type="InterPro" id="IPR057325">
    <property type="entry name" value="DeaD_dimer"/>
</dbReference>
<keyword evidence="5 14" id="KW-0378">Hydrolase</keyword>
<dbReference type="GO" id="GO:0005840">
    <property type="term" value="C:ribosome"/>
    <property type="evidence" value="ECO:0007669"/>
    <property type="project" value="TreeGrafter"/>
</dbReference>
<gene>
    <name evidence="19" type="primary">deaD</name>
    <name evidence="19" type="ORF">SV7mr_00900</name>
</gene>
<comment type="similarity">
    <text evidence="10 14">Belongs to the DEAD box helicase family.</text>
</comment>
<evidence type="ECO:0000256" key="4">
    <source>
        <dbReference type="ARBA" id="ARBA00022741"/>
    </source>
</evidence>
<dbReference type="GO" id="GO:0042255">
    <property type="term" value="P:ribosome assembly"/>
    <property type="evidence" value="ECO:0007669"/>
    <property type="project" value="UniProtKB-ARBA"/>
</dbReference>
<organism evidence="19 20">
    <name type="scientific">Stieleria bergensis</name>
    <dbReference type="NCBI Taxonomy" id="2528025"/>
    <lineage>
        <taxon>Bacteria</taxon>
        <taxon>Pseudomonadati</taxon>
        <taxon>Planctomycetota</taxon>
        <taxon>Planctomycetia</taxon>
        <taxon>Pirellulales</taxon>
        <taxon>Pirellulaceae</taxon>
        <taxon>Stieleria</taxon>
    </lineage>
</organism>
<feature type="compositionally biased region" description="Basic residues" evidence="15">
    <location>
        <begin position="586"/>
        <end position="599"/>
    </location>
</feature>
<feature type="short sequence motif" description="Q motif" evidence="13">
    <location>
        <begin position="14"/>
        <end position="42"/>
    </location>
</feature>
<evidence type="ECO:0000259" key="17">
    <source>
        <dbReference type="PROSITE" id="PS51194"/>
    </source>
</evidence>
<dbReference type="PROSITE" id="PS51192">
    <property type="entry name" value="HELICASE_ATP_BIND_1"/>
    <property type="match status" value="1"/>
</dbReference>
<protein>
    <recommendedName>
        <fullName evidence="12">DEAD-box ATP-dependent RNA helicase RhpA</fullName>
        <ecNumber evidence="2">3.6.4.13</ecNumber>
    </recommendedName>
</protein>
<evidence type="ECO:0000256" key="13">
    <source>
        <dbReference type="PROSITE-ProRule" id="PRU00552"/>
    </source>
</evidence>
<feature type="region of interest" description="Disordered" evidence="15">
    <location>
        <begin position="558"/>
        <end position="623"/>
    </location>
</feature>
<dbReference type="InterPro" id="IPR044742">
    <property type="entry name" value="DEAD/DEAH_RhlB"/>
</dbReference>
<dbReference type="Pfam" id="PF00270">
    <property type="entry name" value="DEAD"/>
    <property type="match status" value="1"/>
</dbReference>
<reference evidence="19 20" key="1">
    <citation type="submission" date="2019-02" db="EMBL/GenBank/DDBJ databases">
        <title>Deep-cultivation of Planctomycetes and their phenomic and genomic characterization uncovers novel biology.</title>
        <authorList>
            <person name="Wiegand S."/>
            <person name="Jogler M."/>
            <person name="Boedeker C."/>
            <person name="Pinto D."/>
            <person name="Vollmers J."/>
            <person name="Rivas-Marin E."/>
            <person name="Kohn T."/>
            <person name="Peeters S.H."/>
            <person name="Heuer A."/>
            <person name="Rast P."/>
            <person name="Oberbeckmann S."/>
            <person name="Bunk B."/>
            <person name="Jeske O."/>
            <person name="Meyerdierks A."/>
            <person name="Storesund J.E."/>
            <person name="Kallscheuer N."/>
            <person name="Luecker S."/>
            <person name="Lage O.M."/>
            <person name="Pohl T."/>
            <person name="Merkel B.J."/>
            <person name="Hornburger P."/>
            <person name="Mueller R.-W."/>
            <person name="Bruemmer F."/>
            <person name="Labrenz M."/>
            <person name="Spormann A.M."/>
            <person name="Op den Camp H."/>
            <person name="Overmann J."/>
            <person name="Amann R."/>
            <person name="Jetten M.S.M."/>
            <person name="Mascher T."/>
            <person name="Medema M.H."/>
            <person name="Devos D.P."/>
            <person name="Kaster A.-K."/>
            <person name="Ovreas L."/>
            <person name="Rohde M."/>
            <person name="Galperin M.Y."/>
            <person name="Jogler C."/>
        </authorList>
    </citation>
    <scope>NUCLEOTIDE SEQUENCE [LARGE SCALE GENOMIC DNA]</scope>
    <source>
        <strain evidence="19 20">SV_7m_r</strain>
    </source>
</reference>
<dbReference type="InterPro" id="IPR001650">
    <property type="entry name" value="Helicase_C-like"/>
</dbReference>
<keyword evidence="7 14" id="KW-0067">ATP-binding</keyword>
<dbReference type="GO" id="GO:0005524">
    <property type="term" value="F:ATP binding"/>
    <property type="evidence" value="ECO:0007669"/>
    <property type="project" value="UniProtKB-KW"/>
</dbReference>
<feature type="domain" description="Helicase ATP-binding" evidence="16">
    <location>
        <begin position="45"/>
        <end position="216"/>
    </location>
</feature>
<dbReference type="InterPro" id="IPR014014">
    <property type="entry name" value="RNA_helicase_DEAD_Q_motif"/>
</dbReference>
<dbReference type="PANTHER" id="PTHR47963">
    <property type="entry name" value="DEAD-BOX ATP-DEPENDENT RNA HELICASE 47, MITOCHONDRIAL"/>
    <property type="match status" value="1"/>
</dbReference>
<dbReference type="GO" id="GO:0005829">
    <property type="term" value="C:cytosol"/>
    <property type="evidence" value="ECO:0007669"/>
    <property type="project" value="TreeGrafter"/>
</dbReference>
<dbReference type="OrthoDB" id="9805696at2"/>
<evidence type="ECO:0000256" key="11">
    <source>
        <dbReference type="ARBA" id="ARBA00047984"/>
    </source>
</evidence>
<comment type="catalytic activity">
    <reaction evidence="11">
        <text>ATP + H2O = ADP + phosphate + H(+)</text>
        <dbReference type="Rhea" id="RHEA:13065"/>
        <dbReference type="ChEBI" id="CHEBI:15377"/>
        <dbReference type="ChEBI" id="CHEBI:15378"/>
        <dbReference type="ChEBI" id="CHEBI:30616"/>
        <dbReference type="ChEBI" id="CHEBI:43474"/>
        <dbReference type="ChEBI" id="CHEBI:456216"/>
        <dbReference type="EC" id="3.6.4.13"/>
    </reaction>
</comment>
<evidence type="ECO:0000256" key="3">
    <source>
        <dbReference type="ARBA" id="ARBA00022490"/>
    </source>
</evidence>
<name>A0A517SNA0_9BACT</name>
<dbReference type="CDD" id="cd00268">
    <property type="entry name" value="DEADc"/>
    <property type="match status" value="1"/>
</dbReference>
<dbReference type="InterPro" id="IPR014001">
    <property type="entry name" value="Helicase_ATP-bd"/>
</dbReference>
<dbReference type="EC" id="3.6.4.13" evidence="2"/>
<dbReference type="Gene3D" id="3.40.50.300">
    <property type="entry name" value="P-loop containing nucleotide triphosphate hydrolases"/>
    <property type="match status" value="2"/>
</dbReference>
<feature type="region of interest" description="Disordered" evidence="15">
    <location>
        <begin position="444"/>
        <end position="483"/>
    </location>
</feature>
<dbReference type="SMART" id="SM00490">
    <property type="entry name" value="HELICc"/>
    <property type="match status" value="1"/>
</dbReference>
<dbReference type="InterPro" id="IPR000629">
    <property type="entry name" value="RNA-helicase_DEAD-box_CS"/>
</dbReference>
<evidence type="ECO:0000313" key="20">
    <source>
        <dbReference type="Proteomes" id="UP000315003"/>
    </source>
</evidence>
<evidence type="ECO:0000256" key="6">
    <source>
        <dbReference type="ARBA" id="ARBA00022806"/>
    </source>
</evidence>
<evidence type="ECO:0000256" key="7">
    <source>
        <dbReference type="ARBA" id="ARBA00022840"/>
    </source>
</evidence>
<feature type="domain" description="Helicase C-terminal" evidence="17">
    <location>
        <begin position="240"/>
        <end position="387"/>
    </location>
</feature>
<dbReference type="FunFam" id="3.40.50.300:FF:000108">
    <property type="entry name" value="ATP-dependent RNA helicase RhlE"/>
    <property type="match status" value="1"/>
</dbReference>
<proteinExistence type="inferred from homology"/>
<evidence type="ECO:0000256" key="1">
    <source>
        <dbReference type="ARBA" id="ARBA00004496"/>
    </source>
</evidence>
<evidence type="ECO:0000256" key="2">
    <source>
        <dbReference type="ARBA" id="ARBA00012552"/>
    </source>
</evidence>
<dbReference type="GO" id="GO:0033592">
    <property type="term" value="F:RNA strand annealing activity"/>
    <property type="evidence" value="ECO:0007669"/>
    <property type="project" value="TreeGrafter"/>
</dbReference>
<dbReference type="InterPro" id="IPR034415">
    <property type="entry name" value="CsdA_RRM"/>
</dbReference>
<feature type="compositionally biased region" description="Basic residues" evidence="15">
    <location>
        <begin position="613"/>
        <end position="623"/>
    </location>
</feature>
<dbReference type="InterPro" id="IPR005580">
    <property type="entry name" value="DbpA/CsdA_RNA-bd_dom"/>
</dbReference>
<dbReference type="CDD" id="cd18787">
    <property type="entry name" value="SF2_C_DEAD"/>
    <property type="match status" value="1"/>
</dbReference>
<dbReference type="SMART" id="SM00487">
    <property type="entry name" value="DEXDc"/>
    <property type="match status" value="1"/>
</dbReference>